<evidence type="ECO:0000313" key="4">
    <source>
        <dbReference type="Proteomes" id="UP000189970"/>
    </source>
</evidence>
<comment type="caution">
    <text evidence="3">The sequence shown here is derived from an EMBL/GenBank/DDBJ whole genome shotgun (WGS) entry which is preliminary data.</text>
</comment>
<sequence>MEKRQDKKSSNIIVKLVILVAIVVGVIFGGRYILNDKQKSSTTTKTKETQVSTVNKESEQLQVALDAMKELFVNGDPTRYRTDVTKKEFSSVQDKIDKLEGSTVKENLQTKLDEIKKSQTGGSSGSSS</sequence>
<dbReference type="Proteomes" id="UP000189970">
    <property type="component" value="Unassembled WGS sequence"/>
</dbReference>
<dbReference type="InterPro" id="IPR054544">
    <property type="entry name" value="Pest_crys_Cry1Aa_dom-IV"/>
</dbReference>
<protein>
    <recommendedName>
        <fullName evidence="2">Pesticidal crystal protein Cry1Aa domain-containing protein</fullName>
    </recommendedName>
</protein>
<evidence type="ECO:0000313" key="3">
    <source>
        <dbReference type="EMBL" id="OPF87766.1"/>
    </source>
</evidence>
<dbReference type="RefSeq" id="WP_079346523.1">
    <property type="nucleotide sequence ID" value="NZ_MVAB01000001.1"/>
</dbReference>
<dbReference type="AlphaFoldDB" id="A0A1V4DHH2"/>
<proteinExistence type="predicted"/>
<evidence type="ECO:0000259" key="2">
    <source>
        <dbReference type="Pfam" id="PF18449"/>
    </source>
</evidence>
<organism evidence="3 4">
    <name type="scientific">Vagococcus martis</name>
    <dbReference type="NCBI Taxonomy" id="1768210"/>
    <lineage>
        <taxon>Bacteria</taxon>
        <taxon>Bacillati</taxon>
        <taxon>Bacillota</taxon>
        <taxon>Bacilli</taxon>
        <taxon>Lactobacillales</taxon>
        <taxon>Enterococcaceae</taxon>
        <taxon>Vagococcus</taxon>
    </lineage>
</organism>
<dbReference type="Pfam" id="PF18449">
    <property type="entry name" value="Endotoxin_C2"/>
    <property type="match status" value="1"/>
</dbReference>
<accession>A0A1V4DHH2</accession>
<feature type="domain" description="Pesticidal crystal protein Cry1Aa" evidence="2">
    <location>
        <begin position="59"/>
        <end position="111"/>
    </location>
</feature>
<dbReference type="EMBL" id="MVAB01000001">
    <property type="protein sequence ID" value="OPF87766.1"/>
    <property type="molecule type" value="Genomic_DNA"/>
</dbReference>
<name>A0A1V4DHH2_9ENTE</name>
<gene>
    <name evidence="3" type="ORF">BW731_05990</name>
</gene>
<keyword evidence="1" id="KW-1133">Transmembrane helix</keyword>
<evidence type="ECO:0000256" key="1">
    <source>
        <dbReference type="SAM" id="Phobius"/>
    </source>
</evidence>
<reference evidence="3 4" key="1">
    <citation type="submission" date="2017-02" db="EMBL/GenBank/DDBJ databases">
        <title>Vagococcus cremeus sp. nov., isolated from the small intestine of a marten, Martes flavigula.</title>
        <authorList>
            <person name="Tak E.J."/>
            <person name="Bae J.-W."/>
        </authorList>
    </citation>
    <scope>NUCLEOTIDE SEQUENCE [LARGE SCALE GENOMIC DNA]</scope>
    <source>
        <strain evidence="3 4">D7T301</strain>
    </source>
</reference>
<feature type="transmembrane region" description="Helical" evidence="1">
    <location>
        <begin position="12"/>
        <end position="34"/>
    </location>
</feature>
<keyword evidence="4" id="KW-1185">Reference proteome</keyword>
<keyword evidence="1" id="KW-0812">Transmembrane</keyword>
<keyword evidence="1" id="KW-0472">Membrane</keyword>